<dbReference type="AlphaFoldDB" id="A0A2J6SZ12"/>
<name>A0A2J6SZ12_9HELO</name>
<reference evidence="1 2" key="1">
    <citation type="submission" date="2016-04" db="EMBL/GenBank/DDBJ databases">
        <title>A degradative enzymes factory behind the ericoid mycorrhizal symbiosis.</title>
        <authorList>
            <consortium name="DOE Joint Genome Institute"/>
            <person name="Martino E."/>
            <person name="Morin E."/>
            <person name="Grelet G."/>
            <person name="Kuo A."/>
            <person name="Kohler A."/>
            <person name="Daghino S."/>
            <person name="Barry K."/>
            <person name="Choi C."/>
            <person name="Cichocki N."/>
            <person name="Clum A."/>
            <person name="Copeland A."/>
            <person name="Hainaut M."/>
            <person name="Haridas S."/>
            <person name="Labutti K."/>
            <person name="Lindquist E."/>
            <person name="Lipzen A."/>
            <person name="Khouja H.-R."/>
            <person name="Murat C."/>
            <person name="Ohm R."/>
            <person name="Olson A."/>
            <person name="Spatafora J."/>
            <person name="Veneault-Fourrey C."/>
            <person name="Henrissat B."/>
            <person name="Grigoriev I."/>
            <person name="Martin F."/>
            <person name="Perotto S."/>
        </authorList>
    </citation>
    <scope>NUCLEOTIDE SEQUENCE [LARGE SCALE GENOMIC DNA]</scope>
    <source>
        <strain evidence="1 2">E</strain>
    </source>
</reference>
<dbReference type="GeneID" id="36591699"/>
<dbReference type="EMBL" id="KZ613854">
    <property type="protein sequence ID" value="PMD56018.1"/>
    <property type="molecule type" value="Genomic_DNA"/>
</dbReference>
<dbReference type="InParanoid" id="A0A2J6SZ12"/>
<dbReference type="OrthoDB" id="4227515at2759"/>
<dbReference type="Proteomes" id="UP000235371">
    <property type="component" value="Unassembled WGS sequence"/>
</dbReference>
<sequence>MILVAGFTAEKSFWWDTHPWREDSRFEQSKQYSKAVMKSHRNRESTLGAHLHAKVELVFGKPNQAAVLAQFRNVLEELVLWDENQTSLYIQFFSISKQFITRILVFVNHPMYYFYNIVQSVGRKMDEKLKIAAQLARVTRTEKEEIYFEWRALDRMQRKADRAANGTEFPKTVEILCHSNEEKLQRLWQKGSERVFELPVNDVPWMRSDKKLLKKDRDTVIVKYNEWAIEQEGRTLLLTTEEEIEKEEEALLRREERWKKNKVYEDLYIDERRFRDREPEIPAAKERKEREMYLELRGMTFWGLVRDIPAYRERNELGNNTVIYPNIY</sequence>
<protein>
    <submittedName>
        <fullName evidence="1">Uncharacterized protein</fullName>
    </submittedName>
</protein>
<accession>A0A2J6SZ12</accession>
<gene>
    <name evidence="1" type="ORF">K444DRAFT_633529</name>
</gene>
<keyword evidence="2" id="KW-1185">Reference proteome</keyword>
<evidence type="ECO:0000313" key="2">
    <source>
        <dbReference type="Proteomes" id="UP000235371"/>
    </source>
</evidence>
<organism evidence="1 2">
    <name type="scientific">Hyaloscypha bicolor E</name>
    <dbReference type="NCBI Taxonomy" id="1095630"/>
    <lineage>
        <taxon>Eukaryota</taxon>
        <taxon>Fungi</taxon>
        <taxon>Dikarya</taxon>
        <taxon>Ascomycota</taxon>
        <taxon>Pezizomycotina</taxon>
        <taxon>Leotiomycetes</taxon>
        <taxon>Helotiales</taxon>
        <taxon>Hyaloscyphaceae</taxon>
        <taxon>Hyaloscypha</taxon>
        <taxon>Hyaloscypha bicolor</taxon>
    </lineage>
</organism>
<proteinExistence type="predicted"/>
<evidence type="ECO:0000313" key="1">
    <source>
        <dbReference type="EMBL" id="PMD56018.1"/>
    </source>
</evidence>
<dbReference type="RefSeq" id="XP_024732922.1">
    <property type="nucleotide sequence ID" value="XM_024883622.1"/>
</dbReference>